<comment type="cofactor">
    <cofactor evidence="1">
        <name>Mn(2+)</name>
        <dbReference type="ChEBI" id="CHEBI:29035"/>
    </cofactor>
</comment>
<dbReference type="FunFam" id="3.40.50.10380:FF:000001">
    <property type="entry name" value="NAD-dependent malic enzyme"/>
    <property type="match status" value="1"/>
</dbReference>
<dbReference type="NCBIfam" id="NF010052">
    <property type="entry name" value="PRK13529.1"/>
    <property type="match status" value="1"/>
</dbReference>
<dbReference type="PRINTS" id="PR00072">
    <property type="entry name" value="MALOXRDTASE"/>
</dbReference>
<evidence type="ECO:0000256" key="1">
    <source>
        <dbReference type="ARBA" id="ARBA00001936"/>
    </source>
</evidence>
<dbReference type="CDD" id="cd05312">
    <property type="entry name" value="NAD_bind_1_malic_enz"/>
    <property type="match status" value="1"/>
</dbReference>
<dbReference type="GO" id="GO:0051287">
    <property type="term" value="F:NAD binding"/>
    <property type="evidence" value="ECO:0007669"/>
    <property type="project" value="InterPro"/>
</dbReference>
<organism evidence="15 16">
    <name type="scientific">Pleomassaria siparia CBS 279.74</name>
    <dbReference type="NCBI Taxonomy" id="1314801"/>
    <lineage>
        <taxon>Eukaryota</taxon>
        <taxon>Fungi</taxon>
        <taxon>Dikarya</taxon>
        <taxon>Ascomycota</taxon>
        <taxon>Pezizomycotina</taxon>
        <taxon>Dothideomycetes</taxon>
        <taxon>Pleosporomycetidae</taxon>
        <taxon>Pleosporales</taxon>
        <taxon>Pleomassariaceae</taxon>
        <taxon>Pleomassaria</taxon>
    </lineage>
</organism>
<dbReference type="SMART" id="SM01274">
    <property type="entry name" value="malic"/>
    <property type="match status" value="1"/>
</dbReference>
<feature type="binding site" evidence="9">
    <location>
        <position position="476"/>
    </location>
    <ligand>
        <name>(S)-malate</name>
        <dbReference type="ChEBI" id="CHEBI:15589"/>
    </ligand>
</feature>
<dbReference type="GO" id="GO:0005739">
    <property type="term" value="C:mitochondrion"/>
    <property type="evidence" value="ECO:0007669"/>
    <property type="project" value="TreeGrafter"/>
</dbReference>
<reference evidence="15" key="1">
    <citation type="journal article" date="2020" name="Stud. Mycol.">
        <title>101 Dothideomycetes genomes: a test case for predicting lifestyles and emergence of pathogens.</title>
        <authorList>
            <person name="Haridas S."/>
            <person name="Albert R."/>
            <person name="Binder M."/>
            <person name="Bloem J."/>
            <person name="Labutti K."/>
            <person name="Salamov A."/>
            <person name="Andreopoulos B."/>
            <person name="Baker S."/>
            <person name="Barry K."/>
            <person name="Bills G."/>
            <person name="Bluhm B."/>
            <person name="Cannon C."/>
            <person name="Castanera R."/>
            <person name="Culley D."/>
            <person name="Daum C."/>
            <person name="Ezra D."/>
            <person name="Gonzalez J."/>
            <person name="Henrissat B."/>
            <person name="Kuo A."/>
            <person name="Liang C."/>
            <person name="Lipzen A."/>
            <person name="Lutzoni F."/>
            <person name="Magnuson J."/>
            <person name="Mondo S."/>
            <person name="Nolan M."/>
            <person name="Ohm R."/>
            <person name="Pangilinan J."/>
            <person name="Park H.-J."/>
            <person name="Ramirez L."/>
            <person name="Alfaro M."/>
            <person name="Sun H."/>
            <person name="Tritt A."/>
            <person name="Yoshinaga Y."/>
            <person name="Zwiers L.-H."/>
            <person name="Turgeon B."/>
            <person name="Goodwin S."/>
            <person name="Spatafora J."/>
            <person name="Crous P."/>
            <person name="Grigoriev I."/>
        </authorList>
    </citation>
    <scope>NUCLEOTIDE SEQUENCE</scope>
    <source>
        <strain evidence="15">CBS 279.74</strain>
    </source>
</reference>
<dbReference type="Gene3D" id="3.40.50.10380">
    <property type="entry name" value="Malic enzyme, N-terminal domain"/>
    <property type="match status" value="1"/>
</dbReference>
<evidence type="ECO:0000256" key="12">
    <source>
        <dbReference type="SAM" id="MobiDB-lite"/>
    </source>
</evidence>
<comment type="similarity">
    <text evidence="2 11">Belongs to the malic enzymes family.</text>
</comment>
<evidence type="ECO:0000256" key="3">
    <source>
        <dbReference type="ARBA" id="ARBA00022723"/>
    </source>
</evidence>
<feature type="binding site" evidence="10">
    <location>
        <position position="286"/>
    </location>
    <ligand>
        <name>a divalent metal cation</name>
        <dbReference type="ChEBI" id="CHEBI:60240"/>
    </ligand>
</feature>
<evidence type="ECO:0000256" key="9">
    <source>
        <dbReference type="PIRSR" id="PIRSR000106-2"/>
    </source>
</evidence>
<evidence type="ECO:0000256" key="8">
    <source>
        <dbReference type="PIRSR" id="PIRSR000106-1"/>
    </source>
</evidence>
<dbReference type="PROSITE" id="PS00331">
    <property type="entry name" value="MALIC_ENZYMES"/>
    <property type="match status" value="1"/>
</dbReference>
<dbReference type="GO" id="GO:0006108">
    <property type="term" value="P:malate metabolic process"/>
    <property type="evidence" value="ECO:0007669"/>
    <property type="project" value="TreeGrafter"/>
</dbReference>
<dbReference type="SUPFAM" id="SSF53223">
    <property type="entry name" value="Aminoacid dehydrogenase-like, N-terminal domain"/>
    <property type="match status" value="1"/>
</dbReference>
<keyword evidence="5" id="KW-0520">NAD</keyword>
<feature type="active site" description="Proton donor" evidence="8">
    <location>
        <position position="117"/>
    </location>
</feature>
<evidence type="ECO:0000259" key="13">
    <source>
        <dbReference type="SMART" id="SM00919"/>
    </source>
</evidence>
<dbReference type="InterPro" id="IPR012302">
    <property type="entry name" value="Malic_NAD-bd"/>
</dbReference>
<dbReference type="InterPro" id="IPR012301">
    <property type="entry name" value="Malic_N_dom"/>
</dbReference>
<comment type="catalytic activity">
    <reaction evidence="6">
        <text>oxaloacetate + H(+) = pyruvate + CO2</text>
        <dbReference type="Rhea" id="RHEA:15641"/>
        <dbReference type="ChEBI" id="CHEBI:15361"/>
        <dbReference type="ChEBI" id="CHEBI:15378"/>
        <dbReference type="ChEBI" id="CHEBI:16452"/>
        <dbReference type="ChEBI" id="CHEBI:16526"/>
        <dbReference type="EC" id="1.1.1.38"/>
    </reaction>
</comment>
<feature type="compositionally biased region" description="Basic and acidic residues" evidence="12">
    <location>
        <begin position="1"/>
        <end position="10"/>
    </location>
</feature>
<dbReference type="PANTHER" id="PTHR23406:SF34">
    <property type="entry name" value="NAD-DEPENDENT MALIC ENZYME, MITOCHONDRIAL"/>
    <property type="match status" value="1"/>
</dbReference>
<keyword evidence="4 11" id="KW-0560">Oxidoreductase</keyword>
<dbReference type="Pfam" id="PF00390">
    <property type="entry name" value="malic"/>
    <property type="match status" value="1"/>
</dbReference>
<evidence type="ECO:0000256" key="11">
    <source>
        <dbReference type="RuleBase" id="RU003426"/>
    </source>
</evidence>
<gene>
    <name evidence="15" type="ORF">K504DRAFT_374851</name>
</gene>
<dbReference type="AlphaFoldDB" id="A0A6G1KGH2"/>
<evidence type="ECO:0000259" key="14">
    <source>
        <dbReference type="SMART" id="SM01274"/>
    </source>
</evidence>
<evidence type="ECO:0000313" key="15">
    <source>
        <dbReference type="EMBL" id="KAF2711928.1"/>
    </source>
</evidence>
<keyword evidence="3 10" id="KW-0479">Metal-binding</keyword>
<feature type="region of interest" description="Disordered" evidence="12">
    <location>
        <begin position="587"/>
        <end position="611"/>
    </location>
</feature>
<dbReference type="Proteomes" id="UP000799428">
    <property type="component" value="Unassembled WGS sequence"/>
</dbReference>
<dbReference type="InterPro" id="IPR015884">
    <property type="entry name" value="Malic_enzyme_CS"/>
</dbReference>
<dbReference type="GO" id="GO:0005829">
    <property type="term" value="C:cytosol"/>
    <property type="evidence" value="ECO:0007669"/>
    <property type="project" value="TreeGrafter"/>
</dbReference>
<evidence type="ECO:0000256" key="5">
    <source>
        <dbReference type="ARBA" id="ARBA00023027"/>
    </source>
</evidence>
<dbReference type="PIRSF" id="PIRSF000106">
    <property type="entry name" value="ME"/>
    <property type="match status" value="1"/>
</dbReference>
<feature type="domain" description="Malic enzyme NAD-binding" evidence="13">
    <location>
        <begin position="287"/>
        <end position="545"/>
    </location>
</feature>
<dbReference type="FunFam" id="3.40.50.720:FF:000055">
    <property type="entry name" value="NAD-dependent malic enzyme"/>
    <property type="match status" value="1"/>
</dbReference>
<dbReference type="SMART" id="SM00919">
    <property type="entry name" value="Malic_M"/>
    <property type="match status" value="1"/>
</dbReference>
<accession>A0A6G1KGH2</accession>
<dbReference type="Gene3D" id="3.40.50.720">
    <property type="entry name" value="NAD(P)-binding Rossmann-like Domain"/>
    <property type="match status" value="1"/>
</dbReference>
<name>A0A6G1KGH2_9PLEO</name>
<dbReference type="InterPro" id="IPR001891">
    <property type="entry name" value="Malic_OxRdtase"/>
</dbReference>
<keyword evidence="16" id="KW-1185">Reference proteome</keyword>
<evidence type="ECO:0000256" key="2">
    <source>
        <dbReference type="ARBA" id="ARBA00008785"/>
    </source>
</evidence>
<dbReference type="GO" id="GO:0004471">
    <property type="term" value="F:malate dehydrogenase (decarboxylating) (NAD+) activity"/>
    <property type="evidence" value="ECO:0007669"/>
    <property type="project" value="TreeGrafter"/>
</dbReference>
<feature type="active site" description="Proton acceptor" evidence="8">
    <location>
        <position position="189"/>
    </location>
</feature>
<dbReference type="InterPro" id="IPR036291">
    <property type="entry name" value="NAD(P)-bd_dom_sf"/>
</dbReference>
<dbReference type="GO" id="GO:0046872">
    <property type="term" value="F:metal ion binding"/>
    <property type="evidence" value="ECO:0007669"/>
    <property type="project" value="UniProtKB-KW"/>
</dbReference>
<comment type="catalytic activity">
    <reaction evidence="7">
        <text>(S)-malate + NAD(+) = pyruvate + CO2 + NADH</text>
        <dbReference type="Rhea" id="RHEA:12653"/>
        <dbReference type="ChEBI" id="CHEBI:15361"/>
        <dbReference type="ChEBI" id="CHEBI:15589"/>
        <dbReference type="ChEBI" id="CHEBI:16526"/>
        <dbReference type="ChEBI" id="CHEBI:57540"/>
        <dbReference type="ChEBI" id="CHEBI:57945"/>
        <dbReference type="EC" id="1.1.1.38"/>
    </reaction>
</comment>
<feature type="binding site" evidence="10">
    <location>
        <position position="263"/>
    </location>
    <ligand>
        <name>a divalent metal cation</name>
        <dbReference type="ChEBI" id="CHEBI:60240"/>
    </ligand>
</feature>
<sequence>MSTTDKEEKNPNFGHLPLSTSGPLQTTLTGNALLRSSYFNKGSAFSKEERETFKLHGLVPSNVQTLDEQVKRAYTQYSSRSNDLAKNTFMTSMKEQNEVLYYKLILDHLKEMFSIIYTPTEGDAIQNYSGLFRRPEGCFLNIEDMDRIEDNIDQWGNPEDIDVIVVSDGEQILGIGDQGVGAILISIAKLVIYTLCAGIHPSRTLPVVLDCGTNAKNKEHLENDLYLGLRQERVRGEKYDEFVSRFVEACRKRYPKAYLHFEDFGLSNARRILDKYQPKIACFNDDVQGTGCVTLAAVMAAFKVSGVKWDEARFVMFGSGTAGTGIADQIKDAIANETGKSKEDAGLQIWCVDKPGLLLKSKGKDLTPAQVGYARKDDDWQGRDHNDLLSVVKQVKPHVLVGTSTVPGAFTKEVVEEMAKHVDRPVIFPLSNPTRLHEAKPQDLFDWTKGKCLVATGSPFPPVKYEGKEVDISECNNSVTFPGIGLGAVLSRTRLLPPSLIVAAVKALASTAPVVKGTGDGLLPDVTDVREISVQIAKNVIKQAVEEGLAQENNIPTDDARLEEWIREQMWDARYRPLELVSEDEATAHARGEAGTASHKRVGKFDKDMKS</sequence>
<evidence type="ECO:0000256" key="7">
    <source>
        <dbReference type="ARBA" id="ARBA00052591"/>
    </source>
</evidence>
<evidence type="ECO:0000256" key="10">
    <source>
        <dbReference type="PIRSR" id="PIRSR000106-3"/>
    </source>
</evidence>
<evidence type="ECO:0000313" key="16">
    <source>
        <dbReference type="Proteomes" id="UP000799428"/>
    </source>
</evidence>
<dbReference type="EMBL" id="MU005767">
    <property type="protein sequence ID" value="KAF2711928.1"/>
    <property type="molecule type" value="Genomic_DNA"/>
</dbReference>
<dbReference type="SUPFAM" id="SSF51735">
    <property type="entry name" value="NAD(P)-binding Rossmann-fold domains"/>
    <property type="match status" value="1"/>
</dbReference>
<dbReference type="InterPro" id="IPR037062">
    <property type="entry name" value="Malic_N_dom_sf"/>
</dbReference>
<feature type="binding site" evidence="9">
    <location>
        <position position="432"/>
    </location>
    <ligand>
        <name>(S)-malate</name>
        <dbReference type="ChEBI" id="CHEBI:15589"/>
    </ligand>
</feature>
<comment type="cofactor">
    <cofactor evidence="10">
        <name>Mg(2+)</name>
        <dbReference type="ChEBI" id="CHEBI:18420"/>
    </cofactor>
    <cofactor evidence="10">
        <name>Mn(2+)</name>
        <dbReference type="ChEBI" id="CHEBI:29035"/>
    </cofactor>
    <text evidence="10">Divalent metal cations. Prefers magnesium or manganese.</text>
</comment>
<protein>
    <recommendedName>
        <fullName evidence="11">Malic enzyme</fullName>
    </recommendedName>
</protein>
<dbReference type="PANTHER" id="PTHR23406">
    <property type="entry name" value="MALIC ENZYME-RELATED"/>
    <property type="match status" value="1"/>
</dbReference>
<dbReference type="InterPro" id="IPR046346">
    <property type="entry name" value="Aminoacid_DH-like_N_sf"/>
</dbReference>
<feature type="region of interest" description="Disordered" evidence="12">
    <location>
        <begin position="1"/>
        <end position="24"/>
    </location>
</feature>
<feature type="domain" description="Malic enzyme N-terminal" evidence="14">
    <location>
        <begin position="94"/>
        <end position="277"/>
    </location>
</feature>
<feature type="binding site" evidence="10">
    <location>
        <position position="262"/>
    </location>
    <ligand>
        <name>a divalent metal cation</name>
        <dbReference type="ChEBI" id="CHEBI:60240"/>
    </ligand>
</feature>
<evidence type="ECO:0000256" key="4">
    <source>
        <dbReference type="ARBA" id="ARBA00023002"/>
    </source>
</evidence>
<proteinExistence type="inferred from homology"/>
<dbReference type="OrthoDB" id="5365701at2759"/>
<evidence type="ECO:0000256" key="6">
    <source>
        <dbReference type="ARBA" id="ARBA00050168"/>
    </source>
</evidence>
<dbReference type="Pfam" id="PF03949">
    <property type="entry name" value="Malic_M"/>
    <property type="match status" value="1"/>
</dbReference>